<evidence type="ECO:0008006" key="3">
    <source>
        <dbReference type="Google" id="ProtNLM"/>
    </source>
</evidence>
<accession>A0ABM8IFE8</accession>
<evidence type="ECO:0000313" key="1">
    <source>
        <dbReference type="EMBL" id="BEH00364.1"/>
    </source>
</evidence>
<dbReference type="Proteomes" id="UP001496674">
    <property type="component" value="Chromosome"/>
</dbReference>
<dbReference type="Gene3D" id="1.25.40.390">
    <property type="match status" value="1"/>
</dbReference>
<dbReference type="SUPFAM" id="SSF48452">
    <property type="entry name" value="TPR-like"/>
    <property type="match status" value="1"/>
</dbReference>
<keyword evidence="2" id="KW-1185">Reference proteome</keyword>
<sequence length="488" mass="54437">MKKILIVATSVALLTACDLDVNKNPNYPEEAPATMLLPAVQNSIAVTVGDGMYNYAGFFAQYYDQMPEANQYNTLCDYTFTESSQIIDRSYRTLYAGALADINGIFKDKNASDADKYVATVLRTFCFQLLVDNMDQAPYKEILQGNANSMPKWDAGQEIYEGVLAELDEAESKLTKESAILSPDLLLSRDLDQWKGYANALRLRMYLRFVDAGVDAANYTAKIKALVDKGVFFTGDIKFDAFSDEKEKRNPWYACNKVELATNHVASYPIVTYMKSTKDPRIAYSFLKAANVSDYAGELPGSKAALSKKNADYSALNYYATKPVYFFTQSELQFLLSEVYLRFYSNDAKAEAAYIAGIDADFSARGMTTSASVMYGPNAPVAWSTASDNAAKLELIYMQKWVALCYMDHMEAWSEIRRTDCPKLSSKTADAIFKDPTIYTPGELIAPMRNGLGTGMVKRMFFPLSARQLNKNTPAAVPLTTGVWWDKK</sequence>
<dbReference type="RefSeq" id="WP_353331649.1">
    <property type="nucleotide sequence ID" value="NZ_AP028055.1"/>
</dbReference>
<dbReference type="InterPro" id="IPR011990">
    <property type="entry name" value="TPR-like_helical_dom_sf"/>
</dbReference>
<dbReference type="PROSITE" id="PS51257">
    <property type="entry name" value="PROKAR_LIPOPROTEIN"/>
    <property type="match status" value="1"/>
</dbReference>
<organism evidence="1 2">
    <name type="scientific">Bacteroides sedimenti</name>
    <dbReference type="NCBI Taxonomy" id="2136147"/>
    <lineage>
        <taxon>Bacteria</taxon>
        <taxon>Pseudomonadati</taxon>
        <taxon>Bacteroidota</taxon>
        <taxon>Bacteroidia</taxon>
        <taxon>Bacteroidales</taxon>
        <taxon>Bacteroidaceae</taxon>
        <taxon>Bacteroides</taxon>
    </lineage>
</organism>
<dbReference type="EMBL" id="AP028055">
    <property type="protein sequence ID" value="BEH00364.1"/>
    <property type="molecule type" value="Genomic_DNA"/>
</dbReference>
<name>A0ABM8IFE8_9BACE</name>
<gene>
    <name evidence="1" type="ORF">BSYN_26280</name>
</gene>
<dbReference type="Pfam" id="PF12771">
    <property type="entry name" value="SusD-like_2"/>
    <property type="match status" value="1"/>
</dbReference>
<evidence type="ECO:0000313" key="2">
    <source>
        <dbReference type="Proteomes" id="UP001496674"/>
    </source>
</evidence>
<proteinExistence type="predicted"/>
<reference evidence="1 2" key="1">
    <citation type="submission" date="2023-04" db="EMBL/GenBank/DDBJ databases">
        <title>Draft genome sequence of acteroides sedimenti strain YN3PY1.</title>
        <authorList>
            <person name="Yoshida N."/>
        </authorList>
    </citation>
    <scope>NUCLEOTIDE SEQUENCE [LARGE SCALE GENOMIC DNA]</scope>
    <source>
        <strain evidence="1 2">YN3PY1</strain>
    </source>
</reference>
<protein>
    <recommendedName>
        <fullName evidence="3">SusD/RagB family nutrient-binding outer membrane lipoprotein</fullName>
    </recommendedName>
</protein>
<dbReference type="InterPro" id="IPR041662">
    <property type="entry name" value="SusD-like_2"/>
</dbReference>